<dbReference type="InterPro" id="IPR001036">
    <property type="entry name" value="Acrflvin-R"/>
</dbReference>
<evidence type="ECO:0000313" key="2">
    <source>
        <dbReference type="EMBL" id="OPJ59412.1"/>
    </source>
</evidence>
<proteinExistence type="predicted"/>
<organism evidence="2 3">
    <name type="scientific">Clostridium chromiireducens</name>
    <dbReference type="NCBI Taxonomy" id="225345"/>
    <lineage>
        <taxon>Bacteria</taxon>
        <taxon>Bacillati</taxon>
        <taxon>Bacillota</taxon>
        <taxon>Clostridia</taxon>
        <taxon>Eubacteriales</taxon>
        <taxon>Clostridiaceae</taxon>
        <taxon>Clostridium</taxon>
    </lineage>
</organism>
<dbReference type="Gene3D" id="3.30.70.1440">
    <property type="entry name" value="Multidrug efflux transporter AcrB pore domain"/>
    <property type="match status" value="1"/>
</dbReference>
<feature type="transmembrane region" description="Helical" evidence="1">
    <location>
        <begin position="985"/>
        <end position="1009"/>
    </location>
</feature>
<gene>
    <name evidence="2" type="primary">mdtC_2</name>
    <name evidence="2" type="ORF">CLCHR_34830</name>
</gene>
<dbReference type="AlphaFoldDB" id="A0A1V4IHE0"/>
<feature type="transmembrane region" description="Helical" evidence="1">
    <location>
        <begin position="460"/>
        <end position="483"/>
    </location>
</feature>
<dbReference type="Pfam" id="PF00873">
    <property type="entry name" value="ACR_tran"/>
    <property type="match status" value="1"/>
</dbReference>
<dbReference type="Gene3D" id="3.30.2090.10">
    <property type="entry name" value="Multidrug efflux transporter AcrB TolC docking domain, DN and DC subdomains"/>
    <property type="match status" value="2"/>
</dbReference>
<reference evidence="2 3" key="1">
    <citation type="submission" date="2017-03" db="EMBL/GenBank/DDBJ databases">
        <title>Genome sequence of Clostridium chromiireducens DSM 23318.</title>
        <authorList>
            <person name="Poehlein A."/>
            <person name="Daniel R."/>
        </authorList>
    </citation>
    <scope>NUCLEOTIDE SEQUENCE [LARGE SCALE GENOMIC DNA]</scope>
    <source>
        <strain evidence="2 3">DSM 23318</strain>
    </source>
</reference>
<feature type="transmembrane region" description="Helical" evidence="1">
    <location>
        <begin position="357"/>
        <end position="376"/>
    </location>
</feature>
<dbReference type="SUPFAM" id="SSF82714">
    <property type="entry name" value="Multidrug efflux transporter AcrB TolC docking domain, DN and DC subdomains"/>
    <property type="match status" value="2"/>
</dbReference>
<comment type="caution">
    <text evidence="2">The sequence shown here is derived from an EMBL/GenBank/DDBJ whole genome shotgun (WGS) entry which is preliminary data.</text>
</comment>
<dbReference type="RefSeq" id="WP_079441107.1">
    <property type="nucleotide sequence ID" value="NZ_MZGT01000052.1"/>
</dbReference>
<dbReference type="Proteomes" id="UP000191056">
    <property type="component" value="Unassembled WGS sequence"/>
</dbReference>
<feature type="transmembrane region" description="Helical" evidence="1">
    <location>
        <begin position="854"/>
        <end position="873"/>
    </location>
</feature>
<feature type="transmembrane region" description="Helical" evidence="1">
    <location>
        <begin position="331"/>
        <end position="350"/>
    </location>
</feature>
<feature type="transmembrane region" description="Helical" evidence="1">
    <location>
        <begin position="428"/>
        <end position="448"/>
    </location>
</feature>
<accession>A0A1V4IHE0</accession>
<protein>
    <submittedName>
        <fullName evidence="2">Multidrug resistance protein MdtC</fullName>
    </submittedName>
</protein>
<keyword evidence="1" id="KW-0812">Transmembrane</keyword>
<dbReference type="GO" id="GO:0042910">
    <property type="term" value="F:xenobiotic transmembrane transporter activity"/>
    <property type="evidence" value="ECO:0007669"/>
    <property type="project" value="TreeGrafter"/>
</dbReference>
<feature type="transmembrane region" description="Helical" evidence="1">
    <location>
        <begin position="880"/>
        <end position="900"/>
    </location>
</feature>
<dbReference type="OrthoDB" id="9757876at2"/>
<dbReference type="InterPro" id="IPR027463">
    <property type="entry name" value="AcrB_DN_DC_subdom"/>
</dbReference>
<evidence type="ECO:0000256" key="1">
    <source>
        <dbReference type="SAM" id="Phobius"/>
    </source>
</evidence>
<dbReference type="PANTHER" id="PTHR32063">
    <property type="match status" value="1"/>
</dbReference>
<feature type="transmembrane region" description="Helical" evidence="1">
    <location>
        <begin position="952"/>
        <end position="973"/>
    </location>
</feature>
<feature type="transmembrane region" description="Helical" evidence="1">
    <location>
        <begin position="12"/>
        <end position="30"/>
    </location>
</feature>
<dbReference type="Gene3D" id="3.30.70.1430">
    <property type="entry name" value="Multidrug efflux transporter AcrB pore domain"/>
    <property type="match status" value="2"/>
</dbReference>
<name>A0A1V4IHE0_9CLOT</name>
<feature type="transmembrane region" description="Helical" evidence="1">
    <location>
        <begin position="527"/>
        <end position="546"/>
    </location>
</feature>
<keyword evidence="1" id="KW-1133">Transmembrane helix</keyword>
<sequence>MKITELAVKKPLSIIIVVALIMGLGIFGYANLGADLFPAIDAPVITITTTYSGAGTKEIEENVTKPIEDAVSGISGIDTLKSGSVEGYGYTIIKFTMDTDMNSAFMDVQQALGDVSNKLPEGASKPVIRKADKNSAPVMMISVSSSLPYGELYNAADDIQKSLEKISGVGEVTLEGAVQKELMIDVDKTSMEQYGISINTIVSKLKSENVNIPAGQLKQENSKETMRVLGEFQNIEDIENIQIPMINGGTIRLKDIADIKLDYPDGSELVRLNGGSSIGIFVKKQSDANIVETTKAVKEKLKSIEKTLPSGINVSIADDSSTFINESLSEVKISLIEGIITTSIIMFLFLKRIKSSLIVLVAIPTSLVATFFMMYVCNFTLNILSLLALSLSIGILVDDSIVVLENIQRHLSQGKGLIRAAIDGRDEIGMAAISITLCDIVVFGPVAFMSGMIGQFFRQFGLTVIFATMFSLIVSFTLTPMLASRLLKEEKDDDYKVEAKKGFITKLFDKANEEYKRFLLWSLDHRWKIVSIVMAMFILSILLIPFKAIKTEFLPITDQGKFIINVDLSPGSDITNTDEKVKELEEHLKNVPEISEYFTVIGSDNESSATININLIEKSKRKKSQSEVAQELREWSKSLTGAFISVNESNGLSQGNGDGAKPIAINIIGPNVEVLRDLSEKTESMVKAIPGTTDVSNRMKANENEIDVEVDRTAATQFGIKPSDIASALKAASNQGTDAGVYRKDGDEYDMVVKFEDGQVKTKDQMSSIMIANSSGIQVPLDQVANVSLGDSPQEQLRMNRDEMVTIYANVQGRTVGSVNTDIKKAIENEDMPTGYEVTYGGDQQNMATSFKSLIEALAVSIVLIYMILVVLYESWLTPFLRMLSLPCGIIGALIALVITRNTLNIVTMIGLIMLDGLASKNGTLLIDYTNTLMKKGMSLREALIESGSTRLRPIMMTTITMIVGMIPTALAMGQGSEYRSGMSIALIGGMITSTILSPVLIPVVYTLIDDMKKKILERRNSKKGAANEL</sequence>
<dbReference type="STRING" id="225345.CLCHR_34830"/>
<dbReference type="Gene3D" id="1.20.1640.10">
    <property type="entry name" value="Multidrug efflux transporter AcrB transmembrane domain"/>
    <property type="match status" value="2"/>
</dbReference>
<dbReference type="SUPFAM" id="SSF82693">
    <property type="entry name" value="Multidrug efflux transporter AcrB pore domain, PN1, PN2, PC1 and PC2 subdomains"/>
    <property type="match status" value="3"/>
</dbReference>
<keyword evidence="1" id="KW-0472">Membrane</keyword>
<keyword evidence="3" id="KW-1185">Reference proteome</keyword>
<dbReference type="GO" id="GO:0005886">
    <property type="term" value="C:plasma membrane"/>
    <property type="evidence" value="ECO:0007669"/>
    <property type="project" value="TreeGrafter"/>
</dbReference>
<dbReference type="Gene3D" id="3.30.70.1320">
    <property type="entry name" value="Multidrug efflux transporter AcrB pore domain like"/>
    <property type="match status" value="1"/>
</dbReference>
<dbReference type="PANTHER" id="PTHR32063:SF0">
    <property type="entry name" value="SWARMING MOTILITY PROTEIN SWRC"/>
    <property type="match status" value="1"/>
</dbReference>
<dbReference type="PRINTS" id="PR00702">
    <property type="entry name" value="ACRIFLAVINRP"/>
</dbReference>
<dbReference type="EMBL" id="MZGT01000052">
    <property type="protein sequence ID" value="OPJ59412.1"/>
    <property type="molecule type" value="Genomic_DNA"/>
</dbReference>
<evidence type="ECO:0000313" key="3">
    <source>
        <dbReference type="Proteomes" id="UP000191056"/>
    </source>
</evidence>
<dbReference type="SUPFAM" id="SSF82866">
    <property type="entry name" value="Multidrug efflux transporter AcrB transmembrane domain"/>
    <property type="match status" value="2"/>
</dbReference>